<protein>
    <submittedName>
        <fullName evidence="2">Uncharacterized protein</fullName>
    </submittedName>
</protein>
<evidence type="ECO:0000256" key="1">
    <source>
        <dbReference type="SAM" id="MobiDB-lite"/>
    </source>
</evidence>
<dbReference type="PANTHER" id="PTHR15410">
    <property type="entry name" value="HIRA-INTERACTING PROTEIN 3"/>
    <property type="match status" value="1"/>
</dbReference>
<name>A0A565CDG0_9BRAS</name>
<dbReference type="InterPro" id="IPR037647">
    <property type="entry name" value="HIRIP3"/>
</dbReference>
<keyword evidence="3" id="KW-1185">Reference proteome</keyword>
<dbReference type="GO" id="GO:0005634">
    <property type="term" value="C:nucleus"/>
    <property type="evidence" value="ECO:0007669"/>
    <property type="project" value="TreeGrafter"/>
</dbReference>
<dbReference type="Proteomes" id="UP000489600">
    <property type="component" value="Unassembled WGS sequence"/>
</dbReference>
<sequence length="183" mass="20686">MPGDTAVKAMETTEPVGNNQNSGKSNSKDAESTDIEFKILAAMRSRVTDLRDKADSFTFVSVRRLLEEDMGLDKYALDVHKGFVKEHLVKCLVDAGNDGDSENSQETETKNMKDEGNKEALMNDIRKALRKRASYIKANSEKITMALLRRLLEQDLKLEKHSLDSYLLKKFINKELDEVSTLN</sequence>
<dbReference type="AlphaFoldDB" id="A0A565CDG0"/>
<gene>
    <name evidence="2" type="ORF">ANE_LOCUS22080</name>
</gene>
<evidence type="ECO:0000313" key="3">
    <source>
        <dbReference type="Proteomes" id="UP000489600"/>
    </source>
</evidence>
<dbReference type="OrthoDB" id="514832at2759"/>
<dbReference type="PANTHER" id="PTHR15410:SF2">
    <property type="entry name" value="HIRA-INTERACTING PROTEIN 3"/>
    <property type="match status" value="1"/>
</dbReference>
<dbReference type="EMBL" id="CABITT030000007">
    <property type="protein sequence ID" value="VVB11636.1"/>
    <property type="molecule type" value="Genomic_DNA"/>
</dbReference>
<reference evidence="2" key="1">
    <citation type="submission" date="2019-07" db="EMBL/GenBank/DDBJ databases">
        <authorList>
            <person name="Dittberner H."/>
        </authorList>
    </citation>
    <scope>NUCLEOTIDE SEQUENCE [LARGE SCALE GENOMIC DNA]</scope>
</reference>
<evidence type="ECO:0000313" key="2">
    <source>
        <dbReference type="EMBL" id="VVB11636.1"/>
    </source>
</evidence>
<comment type="caution">
    <text evidence="2">The sequence shown here is derived from an EMBL/GenBank/DDBJ whole genome shotgun (WGS) entry which is preliminary data.</text>
</comment>
<accession>A0A565CDG0</accession>
<organism evidence="2 3">
    <name type="scientific">Arabis nemorensis</name>
    <dbReference type="NCBI Taxonomy" id="586526"/>
    <lineage>
        <taxon>Eukaryota</taxon>
        <taxon>Viridiplantae</taxon>
        <taxon>Streptophyta</taxon>
        <taxon>Embryophyta</taxon>
        <taxon>Tracheophyta</taxon>
        <taxon>Spermatophyta</taxon>
        <taxon>Magnoliopsida</taxon>
        <taxon>eudicotyledons</taxon>
        <taxon>Gunneridae</taxon>
        <taxon>Pentapetalae</taxon>
        <taxon>rosids</taxon>
        <taxon>malvids</taxon>
        <taxon>Brassicales</taxon>
        <taxon>Brassicaceae</taxon>
        <taxon>Arabideae</taxon>
        <taxon>Arabis</taxon>
    </lineage>
</organism>
<proteinExistence type="predicted"/>
<feature type="region of interest" description="Disordered" evidence="1">
    <location>
        <begin position="1"/>
        <end position="31"/>
    </location>
</feature>